<name>A0A3N7ENF2_POPTR</name>
<dbReference type="EMBL" id="CM009292">
    <property type="protein sequence ID" value="RQO87579.1"/>
    <property type="molecule type" value="Genomic_DNA"/>
</dbReference>
<organism evidence="2 3">
    <name type="scientific">Populus trichocarpa</name>
    <name type="common">Western balsam poplar</name>
    <name type="synonym">Populus balsamifera subsp. trichocarpa</name>
    <dbReference type="NCBI Taxonomy" id="3694"/>
    <lineage>
        <taxon>Eukaryota</taxon>
        <taxon>Viridiplantae</taxon>
        <taxon>Streptophyta</taxon>
        <taxon>Embryophyta</taxon>
        <taxon>Tracheophyta</taxon>
        <taxon>Spermatophyta</taxon>
        <taxon>Magnoliopsida</taxon>
        <taxon>eudicotyledons</taxon>
        <taxon>Gunneridae</taxon>
        <taxon>Pentapetalae</taxon>
        <taxon>rosids</taxon>
        <taxon>fabids</taxon>
        <taxon>Malpighiales</taxon>
        <taxon>Salicaceae</taxon>
        <taxon>Saliceae</taxon>
        <taxon>Populus</taxon>
    </lineage>
</organism>
<dbReference type="EMBL" id="CM009292">
    <property type="protein sequence ID" value="RQO87578.1"/>
    <property type="molecule type" value="Genomic_DNA"/>
</dbReference>
<dbReference type="EMBL" id="CM009292">
    <property type="protein sequence ID" value="RQO87576.1"/>
    <property type="molecule type" value="Genomic_DNA"/>
</dbReference>
<feature type="compositionally biased region" description="Polar residues" evidence="1">
    <location>
        <begin position="1"/>
        <end position="11"/>
    </location>
</feature>
<protein>
    <recommendedName>
        <fullName evidence="4">Mediator complex subunit 15 KIX domain-containing protein</fullName>
    </recommendedName>
</protein>
<dbReference type="PANTHER" id="PTHR33137">
    <property type="entry name" value="MEDIATOR OF RNA POLYMERASE II TRANSCRIPTION SUBUNIT 15A-RELATED"/>
    <property type="match status" value="1"/>
</dbReference>
<keyword evidence="3" id="KW-1185">Reference proteome</keyword>
<reference evidence="2" key="2">
    <citation type="submission" date="2017-07" db="EMBL/GenBank/DDBJ databases">
        <title>WGS assembly of Populus trichocarpa.</title>
        <authorList>
            <person name="Tuskan G."/>
            <person name="Difazio S."/>
            <person name="Jansson S."/>
            <person name="Bohlmann J."/>
            <person name="Grigoriev I."/>
            <person name="Hellsten U."/>
            <person name="Putnam N."/>
            <person name="Ralph S."/>
            <person name="Rombauts S."/>
            <person name="Salamov A."/>
            <person name="Schein J."/>
            <person name="Sterck L."/>
            <person name="Aerts A."/>
            <person name="Bhalerao R."/>
            <person name="Bhalerao R."/>
            <person name="Blaudez D."/>
            <person name="Boerjan W."/>
            <person name="Brun A."/>
            <person name="Brunner A."/>
            <person name="Busov V."/>
            <person name="Campbell M."/>
            <person name="Carlson J."/>
            <person name="Chalot M."/>
            <person name="Chapman J."/>
            <person name="Chen G."/>
            <person name="Cooper D."/>
            <person name="Coutinho P."/>
            <person name="Couturier J."/>
            <person name="Covert S."/>
            <person name="Cronk Q."/>
            <person name="Cunningham R."/>
            <person name="Davis J."/>
            <person name="Degroeve S."/>
            <person name="Dejardin A."/>
            <person name="Depamphilis C."/>
            <person name="Detter J."/>
            <person name="Dirks B."/>
            <person name="Dubchak I."/>
            <person name="Duplessis S."/>
            <person name="Ehlting J."/>
            <person name="Ellis B."/>
            <person name="Gendler K."/>
            <person name="Goodstein D."/>
            <person name="Gribskov M."/>
            <person name="Grimwood J."/>
            <person name="Groover A."/>
            <person name="Gunter L."/>
            <person name="Hamberger B."/>
            <person name="Heinze B."/>
            <person name="Helariutta Y."/>
            <person name="Henrissat B."/>
            <person name="Holligan D."/>
            <person name="Holt R."/>
            <person name="Huang W."/>
            <person name="Islam-Faridi N."/>
            <person name="Jones S."/>
            <person name="Jones-Rhoades M."/>
            <person name="Jorgensen R."/>
            <person name="Joshi C."/>
            <person name="Kangasjarvi J."/>
            <person name="Karlsson J."/>
            <person name="Kelleher C."/>
            <person name="Kirkpatrick R."/>
            <person name="Kirst M."/>
            <person name="Kohler A."/>
            <person name="Kalluri U."/>
            <person name="Larimer F."/>
            <person name="Leebens-Mack J."/>
            <person name="Leple J."/>
            <person name="Locascio P."/>
            <person name="Lou Y."/>
            <person name="Lucas S."/>
            <person name="Martin F."/>
            <person name="Montanini B."/>
            <person name="Napoli C."/>
            <person name="Nelson D."/>
            <person name="Nelson C."/>
            <person name="Nieminen K."/>
            <person name="Nilsson O."/>
            <person name="Pereda V."/>
            <person name="Peter G."/>
            <person name="Philippe R."/>
            <person name="Pilate G."/>
            <person name="Poliakov A."/>
            <person name="Razumovskaya J."/>
            <person name="Richardson P."/>
            <person name="Rinaldi C."/>
            <person name="Ritland K."/>
            <person name="Rouze P."/>
            <person name="Ryaboy D."/>
            <person name="Schmutz J."/>
            <person name="Schrader J."/>
            <person name="Segerman B."/>
            <person name="Shin H."/>
            <person name="Siddiqui A."/>
            <person name="Sterky F."/>
            <person name="Terry A."/>
            <person name="Tsai C."/>
            <person name="Uberbacher E."/>
            <person name="Unneberg P."/>
            <person name="Vahala J."/>
            <person name="Wall K."/>
            <person name="Wessler S."/>
            <person name="Yang G."/>
            <person name="Yin T."/>
            <person name="Douglas C."/>
            <person name="Marra M."/>
            <person name="Sandberg G."/>
            <person name="Van De Peer Y."/>
            <person name="Rokhsar D."/>
        </authorList>
    </citation>
    <scope>NUCLEOTIDE SEQUENCE</scope>
    <source>
        <strain evidence="2">Nisqually-1</strain>
    </source>
</reference>
<dbReference type="GO" id="GO:0031490">
    <property type="term" value="F:chromatin DNA binding"/>
    <property type="evidence" value="ECO:0000318"/>
    <property type="project" value="GO_Central"/>
</dbReference>
<dbReference type="InterPro" id="IPR044661">
    <property type="entry name" value="MED15a/b/c-like"/>
</dbReference>
<evidence type="ECO:0000256" key="1">
    <source>
        <dbReference type="SAM" id="MobiDB-lite"/>
    </source>
</evidence>
<reference evidence="2 3" key="1">
    <citation type="journal article" date="2006" name="Science">
        <title>The genome of black cottonwood, Populus trichocarpa (Torr. &amp; Gray).</title>
        <authorList>
            <person name="Tuskan G.A."/>
            <person name="Difazio S."/>
            <person name="Jansson S."/>
            <person name="Bohlmann J."/>
            <person name="Grigoriev I."/>
            <person name="Hellsten U."/>
            <person name="Putnam N."/>
            <person name="Ralph S."/>
            <person name="Rombauts S."/>
            <person name="Salamov A."/>
            <person name="Schein J."/>
            <person name="Sterck L."/>
            <person name="Aerts A."/>
            <person name="Bhalerao R.R."/>
            <person name="Bhalerao R.P."/>
            <person name="Blaudez D."/>
            <person name="Boerjan W."/>
            <person name="Brun A."/>
            <person name="Brunner A."/>
            <person name="Busov V."/>
            <person name="Campbell M."/>
            <person name="Carlson J."/>
            <person name="Chalot M."/>
            <person name="Chapman J."/>
            <person name="Chen G.L."/>
            <person name="Cooper D."/>
            <person name="Coutinho P.M."/>
            <person name="Couturier J."/>
            <person name="Covert S."/>
            <person name="Cronk Q."/>
            <person name="Cunningham R."/>
            <person name="Davis J."/>
            <person name="Degroeve S."/>
            <person name="Dejardin A."/>
            <person name="Depamphilis C."/>
            <person name="Detter J."/>
            <person name="Dirks B."/>
            <person name="Dubchak I."/>
            <person name="Duplessis S."/>
            <person name="Ehlting J."/>
            <person name="Ellis B."/>
            <person name="Gendler K."/>
            <person name="Goodstein D."/>
            <person name="Gribskov M."/>
            <person name="Grimwood J."/>
            <person name="Groover A."/>
            <person name="Gunter L."/>
            <person name="Hamberger B."/>
            <person name="Heinze B."/>
            <person name="Helariutta Y."/>
            <person name="Henrissat B."/>
            <person name="Holligan D."/>
            <person name="Holt R."/>
            <person name="Huang W."/>
            <person name="Islam-Faridi N."/>
            <person name="Jones S."/>
            <person name="Jones-Rhoades M."/>
            <person name="Jorgensen R."/>
            <person name="Joshi C."/>
            <person name="Kangasjarvi J."/>
            <person name="Karlsson J."/>
            <person name="Kelleher C."/>
            <person name="Kirkpatrick R."/>
            <person name="Kirst M."/>
            <person name="Kohler A."/>
            <person name="Kalluri U."/>
            <person name="Larimer F."/>
            <person name="Leebens-Mack J."/>
            <person name="Leple J.C."/>
            <person name="Locascio P."/>
            <person name="Lou Y."/>
            <person name="Lucas S."/>
            <person name="Martin F."/>
            <person name="Montanini B."/>
            <person name="Napoli C."/>
            <person name="Nelson D.R."/>
            <person name="Nelson C."/>
            <person name="Nieminen K."/>
            <person name="Nilsson O."/>
            <person name="Pereda V."/>
            <person name="Peter G."/>
            <person name="Philippe R."/>
            <person name="Pilate G."/>
            <person name="Poliakov A."/>
            <person name="Razumovskaya J."/>
            <person name="Richardson P."/>
            <person name="Rinaldi C."/>
            <person name="Ritland K."/>
            <person name="Rouze P."/>
            <person name="Ryaboy D."/>
            <person name="Schmutz J."/>
            <person name="Schrader J."/>
            <person name="Segerman B."/>
            <person name="Shin H."/>
            <person name="Siddiqui A."/>
            <person name="Sterky F."/>
            <person name="Terry A."/>
            <person name="Tsai C.J."/>
            <person name="Uberbacher E."/>
            <person name="Unneberg P."/>
            <person name="Vahala J."/>
            <person name="Wall K."/>
            <person name="Wessler S."/>
            <person name="Yang G."/>
            <person name="Yin T."/>
            <person name="Douglas C."/>
            <person name="Marra M."/>
            <person name="Sandberg G."/>
            <person name="Van de Peer Y."/>
            <person name="Rokhsar D."/>
        </authorList>
    </citation>
    <scope>NUCLEOTIDE SEQUENCE [LARGE SCALE GENOMIC DNA]</scope>
    <source>
        <strain evidence="3">cv. Nisqually</strain>
        <strain evidence="2">Nisqually-1</strain>
    </source>
</reference>
<evidence type="ECO:0000313" key="2">
    <source>
        <dbReference type="EMBL" id="RQO87579.1"/>
    </source>
</evidence>
<evidence type="ECO:0008006" key="4">
    <source>
        <dbReference type="Google" id="ProtNLM"/>
    </source>
</evidence>
<feature type="region of interest" description="Disordered" evidence="1">
    <location>
        <begin position="1"/>
        <end position="25"/>
    </location>
</feature>
<dbReference type="EMBL" id="CM009292">
    <property type="protein sequence ID" value="RQO87577.1"/>
    <property type="molecule type" value="Genomic_DNA"/>
</dbReference>
<dbReference type="Proteomes" id="UP000006729">
    <property type="component" value="Chromosome 3"/>
</dbReference>
<gene>
    <name evidence="2" type="ORF">POPTR_003G013300</name>
</gene>
<sequence length="259" mass="28825">MLSMEIRSQNAMPAAPMDPEASHSMPPQVQNQGLFLPLLSSTDQSQARQQLVSQNMQSIPGVSQNSVGNSMGQGIPSTMFANSQRQMPASLDSTAQTGHANGADWQEQIYQKHDSHPQQPKSEQLEKLEVFKAMLERLITFLQVSKNNITPSFKEKLGSNEKHIVSFLNPSRFRKPIPNLQLGQLPQPHVQPMQQSQSPVPQLQSHENQLNTQLPSMNVQGSIPTMQQNNMSSLQHGSLSSLSGVSMSQPIMMMWDERF</sequence>
<proteinExistence type="predicted"/>
<evidence type="ECO:0000313" key="3">
    <source>
        <dbReference type="Proteomes" id="UP000006729"/>
    </source>
</evidence>
<dbReference type="InParanoid" id="A0A3N7ENF2"/>
<dbReference type="AlphaFoldDB" id="A0A3N7ENF2"/>
<dbReference type="PANTHER" id="PTHR33137:SF4">
    <property type="entry name" value="MEDIATOR OF RNA POLYMERASE II TRANSCRIPTION SUBUNIT 15A-RELATED"/>
    <property type="match status" value="1"/>
</dbReference>
<accession>A0A3N7ENF2</accession>
<dbReference type="STRING" id="3694.A0A3N7ENF2"/>
<dbReference type="GO" id="GO:0003713">
    <property type="term" value="F:transcription coactivator activity"/>
    <property type="evidence" value="ECO:0007669"/>
    <property type="project" value="InterPro"/>
</dbReference>